<dbReference type="PANTHER" id="PTHR33320:SF30">
    <property type="entry name" value="OS04G0606200 PROTEIN"/>
    <property type="match status" value="1"/>
</dbReference>
<reference evidence="1" key="1">
    <citation type="submission" date="2017-07" db="EMBL/GenBank/DDBJ databases">
        <title>Taro Niue Genome Assembly and Annotation.</title>
        <authorList>
            <person name="Atibalentja N."/>
            <person name="Keating K."/>
            <person name="Fields C.J."/>
        </authorList>
    </citation>
    <scope>NUCLEOTIDE SEQUENCE</scope>
    <source>
        <strain evidence="1">Niue_2</strain>
        <tissue evidence="1">Leaf</tissue>
    </source>
</reference>
<evidence type="ECO:0000313" key="2">
    <source>
        <dbReference type="Proteomes" id="UP000652761"/>
    </source>
</evidence>
<dbReference type="OrthoDB" id="610577at2759"/>
<protein>
    <submittedName>
        <fullName evidence="1">Uncharacterized protein</fullName>
    </submittedName>
</protein>
<gene>
    <name evidence="1" type="ORF">Taro_023584</name>
</gene>
<organism evidence="1 2">
    <name type="scientific">Colocasia esculenta</name>
    <name type="common">Wild taro</name>
    <name type="synonym">Arum esculentum</name>
    <dbReference type="NCBI Taxonomy" id="4460"/>
    <lineage>
        <taxon>Eukaryota</taxon>
        <taxon>Viridiplantae</taxon>
        <taxon>Streptophyta</taxon>
        <taxon>Embryophyta</taxon>
        <taxon>Tracheophyta</taxon>
        <taxon>Spermatophyta</taxon>
        <taxon>Magnoliopsida</taxon>
        <taxon>Liliopsida</taxon>
        <taxon>Araceae</taxon>
        <taxon>Aroideae</taxon>
        <taxon>Colocasieae</taxon>
        <taxon>Colocasia</taxon>
    </lineage>
</organism>
<name>A0A843VHS4_COLES</name>
<dbReference type="AlphaFoldDB" id="A0A843VHS4"/>
<proteinExistence type="predicted"/>
<sequence>MCLVFVCDEEETVLGSQPAPGCCPYCGGMVVATDVESQWRFCFLPLCFRSKRRVINQERVFYHGWPYFVEEEADPNLFRAISSLKALRSSTKNEKA</sequence>
<dbReference type="PANTHER" id="PTHR33320">
    <property type="entry name" value="METHIONYL-TRNA SYNTHETASE"/>
    <property type="match status" value="1"/>
</dbReference>
<comment type="caution">
    <text evidence="1">The sequence shown here is derived from an EMBL/GenBank/DDBJ whole genome shotgun (WGS) entry which is preliminary data.</text>
</comment>
<keyword evidence="2" id="KW-1185">Reference proteome</keyword>
<evidence type="ECO:0000313" key="1">
    <source>
        <dbReference type="EMBL" id="MQL90979.1"/>
    </source>
</evidence>
<dbReference type="Proteomes" id="UP000652761">
    <property type="component" value="Unassembled WGS sequence"/>
</dbReference>
<dbReference type="EMBL" id="NMUH01001291">
    <property type="protein sequence ID" value="MQL90979.1"/>
    <property type="molecule type" value="Genomic_DNA"/>
</dbReference>
<accession>A0A843VHS4</accession>